<dbReference type="PROSITE" id="PS00466">
    <property type="entry name" value="ZF_TFIIS_1"/>
    <property type="match status" value="1"/>
</dbReference>
<dbReference type="Pfam" id="PF01096">
    <property type="entry name" value="Zn_ribbon_TFIIS"/>
    <property type="match status" value="1"/>
</dbReference>
<dbReference type="AlphaFoldDB" id="A0A382DRL2"/>
<accession>A0A382DRL2</accession>
<dbReference type="PANTHER" id="PTHR11239:SF12">
    <property type="entry name" value="DNA-DIRECTED RNA POLYMERASE III SUBUNIT RPC10"/>
    <property type="match status" value="1"/>
</dbReference>
<keyword evidence="1" id="KW-0479">Metal-binding</keyword>
<evidence type="ECO:0000259" key="4">
    <source>
        <dbReference type="PROSITE" id="PS51133"/>
    </source>
</evidence>
<organism evidence="5">
    <name type="scientific">marine metagenome</name>
    <dbReference type="NCBI Taxonomy" id="408172"/>
    <lineage>
        <taxon>unclassified sequences</taxon>
        <taxon>metagenomes</taxon>
        <taxon>ecological metagenomes</taxon>
    </lineage>
</organism>
<dbReference type="EMBL" id="UINC01040670">
    <property type="protein sequence ID" value="SVB40865.1"/>
    <property type="molecule type" value="Genomic_DNA"/>
</dbReference>
<dbReference type="PANTHER" id="PTHR11239">
    <property type="entry name" value="DNA-DIRECTED RNA POLYMERASE"/>
    <property type="match status" value="1"/>
</dbReference>
<name>A0A382DRL2_9ZZZZ</name>
<dbReference type="GO" id="GO:0003676">
    <property type="term" value="F:nucleic acid binding"/>
    <property type="evidence" value="ECO:0007669"/>
    <property type="project" value="InterPro"/>
</dbReference>
<proteinExistence type="predicted"/>
<dbReference type="GO" id="GO:0008270">
    <property type="term" value="F:zinc ion binding"/>
    <property type="evidence" value="ECO:0007669"/>
    <property type="project" value="UniProtKB-KW"/>
</dbReference>
<evidence type="ECO:0000256" key="3">
    <source>
        <dbReference type="ARBA" id="ARBA00022833"/>
    </source>
</evidence>
<protein>
    <recommendedName>
        <fullName evidence="4">TFIIS-type domain-containing protein</fullName>
    </recommendedName>
</protein>
<dbReference type="InterPro" id="IPR001222">
    <property type="entry name" value="Znf_TFIIS"/>
</dbReference>
<sequence>MSPKTHFRLNGAEGIEKRSNEWLKSQSGQRCLVRVSAVMVRESMFCPECGSLSYPDSNGWVKCPDYKCGYEGPLSGTDGKGSEFTDPMTGKTIDLSKTRATTDSKSLKHLTEVVEEEGPRGTLRVGDYICPKCDGNRTFVELRQTRASDEPETKICTCETCGHRWREYQ</sequence>
<keyword evidence="2" id="KW-0863">Zinc-finger</keyword>
<evidence type="ECO:0000256" key="1">
    <source>
        <dbReference type="ARBA" id="ARBA00022723"/>
    </source>
</evidence>
<feature type="domain" description="TFIIS-type" evidence="4">
    <location>
        <begin position="126"/>
        <end position="166"/>
    </location>
</feature>
<gene>
    <name evidence="5" type="ORF">METZ01_LOCUS193719</name>
</gene>
<dbReference type="InterPro" id="IPR012164">
    <property type="entry name" value="Rpa12/Rpb9/Rpc10/TFS"/>
</dbReference>
<dbReference type="Gene3D" id="2.20.25.10">
    <property type="match status" value="1"/>
</dbReference>
<dbReference type="SUPFAM" id="SSF57783">
    <property type="entry name" value="Zinc beta-ribbon"/>
    <property type="match status" value="1"/>
</dbReference>
<dbReference type="GO" id="GO:0003899">
    <property type="term" value="F:DNA-directed RNA polymerase activity"/>
    <property type="evidence" value="ECO:0007669"/>
    <property type="project" value="InterPro"/>
</dbReference>
<evidence type="ECO:0000256" key="2">
    <source>
        <dbReference type="ARBA" id="ARBA00022771"/>
    </source>
</evidence>
<dbReference type="GO" id="GO:0006351">
    <property type="term" value="P:DNA-templated transcription"/>
    <property type="evidence" value="ECO:0007669"/>
    <property type="project" value="InterPro"/>
</dbReference>
<dbReference type="PROSITE" id="PS51133">
    <property type="entry name" value="ZF_TFIIS_2"/>
    <property type="match status" value="1"/>
</dbReference>
<evidence type="ECO:0000313" key="5">
    <source>
        <dbReference type="EMBL" id="SVB40865.1"/>
    </source>
</evidence>
<keyword evidence="3" id="KW-0862">Zinc</keyword>
<reference evidence="5" key="1">
    <citation type="submission" date="2018-05" db="EMBL/GenBank/DDBJ databases">
        <authorList>
            <person name="Lanie J.A."/>
            <person name="Ng W.-L."/>
            <person name="Kazmierczak K.M."/>
            <person name="Andrzejewski T.M."/>
            <person name="Davidsen T.M."/>
            <person name="Wayne K.J."/>
            <person name="Tettelin H."/>
            <person name="Glass J.I."/>
            <person name="Rusch D."/>
            <person name="Podicherti R."/>
            <person name="Tsui H.-C.T."/>
            <person name="Winkler M.E."/>
        </authorList>
    </citation>
    <scope>NUCLEOTIDE SEQUENCE</scope>
</reference>
<dbReference type="SMART" id="SM00440">
    <property type="entry name" value="ZnF_C2C2"/>
    <property type="match status" value="1"/>
</dbReference>